<dbReference type="GO" id="GO:0006357">
    <property type="term" value="P:regulation of transcription by RNA polymerase II"/>
    <property type="evidence" value="ECO:0007669"/>
    <property type="project" value="TreeGrafter"/>
</dbReference>
<dbReference type="Proteomes" id="UP001210925">
    <property type="component" value="Unassembled WGS sequence"/>
</dbReference>
<dbReference type="AlphaFoldDB" id="A0AAD5UJ93"/>
<accession>A0AAD5UJ93</accession>
<dbReference type="EMBL" id="JADGKB010000036">
    <property type="protein sequence ID" value="KAJ3257621.1"/>
    <property type="molecule type" value="Genomic_DNA"/>
</dbReference>
<dbReference type="InterPro" id="IPR050342">
    <property type="entry name" value="HMGB"/>
</dbReference>
<dbReference type="InterPro" id="IPR036910">
    <property type="entry name" value="HMG_box_dom_sf"/>
</dbReference>
<keyword evidence="2" id="KW-0539">Nucleus</keyword>
<keyword evidence="6" id="KW-1185">Reference proteome</keyword>
<evidence type="ECO:0000313" key="5">
    <source>
        <dbReference type="EMBL" id="KAJ3257621.1"/>
    </source>
</evidence>
<feature type="region of interest" description="Disordered" evidence="3">
    <location>
        <begin position="187"/>
        <end position="213"/>
    </location>
</feature>
<evidence type="ECO:0000256" key="1">
    <source>
        <dbReference type="ARBA" id="ARBA00023125"/>
    </source>
</evidence>
<sequence>MIACDIPEIPPTKVTQQKKVRLPSIRDYITRTENSTPSRHPVTPNSGNWAHADYYPYHYEYAYPPVEYHPHTPRYYPYYNYHPYYPRYDAYRYIESEKSARQEPTPAQPPKIKRQKKDPSAPKHPMSPFIYYLAEVRSQFTAKNPGKSGGEISKIIATHWRQMSEQDKMKYNEQCLNDKKRYAQEMMEWTRKKSPKPEASEQPQESSSVTFVE</sequence>
<dbReference type="InterPro" id="IPR009071">
    <property type="entry name" value="HMG_box_dom"/>
</dbReference>
<dbReference type="SUPFAM" id="SSF47095">
    <property type="entry name" value="HMG-box"/>
    <property type="match status" value="1"/>
</dbReference>
<dbReference type="Pfam" id="PF00505">
    <property type="entry name" value="HMG_box"/>
    <property type="match status" value="1"/>
</dbReference>
<evidence type="ECO:0000256" key="2">
    <source>
        <dbReference type="PROSITE-ProRule" id="PRU00267"/>
    </source>
</evidence>
<dbReference type="GO" id="GO:0003677">
    <property type="term" value="F:DNA binding"/>
    <property type="evidence" value="ECO:0007669"/>
    <property type="project" value="UniProtKB-UniRule"/>
</dbReference>
<dbReference type="PANTHER" id="PTHR48112">
    <property type="entry name" value="HIGH MOBILITY GROUP PROTEIN DSP1"/>
    <property type="match status" value="1"/>
</dbReference>
<reference evidence="5" key="1">
    <citation type="submission" date="2020-05" db="EMBL/GenBank/DDBJ databases">
        <title>Phylogenomic resolution of chytrid fungi.</title>
        <authorList>
            <person name="Stajich J.E."/>
            <person name="Amses K."/>
            <person name="Simmons R."/>
            <person name="Seto K."/>
            <person name="Myers J."/>
            <person name="Bonds A."/>
            <person name="Quandt C.A."/>
            <person name="Barry K."/>
            <person name="Liu P."/>
            <person name="Grigoriev I."/>
            <person name="Longcore J.E."/>
            <person name="James T.Y."/>
        </authorList>
    </citation>
    <scope>NUCLEOTIDE SEQUENCE</scope>
    <source>
        <strain evidence="5">PLAUS21</strain>
    </source>
</reference>
<dbReference type="GO" id="GO:0005634">
    <property type="term" value="C:nucleus"/>
    <property type="evidence" value="ECO:0007669"/>
    <property type="project" value="UniProtKB-UniRule"/>
</dbReference>
<feature type="compositionally biased region" description="Basic and acidic residues" evidence="3">
    <location>
        <begin position="187"/>
        <end position="199"/>
    </location>
</feature>
<dbReference type="Gene3D" id="1.10.30.10">
    <property type="entry name" value="High mobility group box domain"/>
    <property type="match status" value="1"/>
</dbReference>
<feature type="compositionally biased region" description="Low complexity" evidence="3">
    <location>
        <begin position="200"/>
        <end position="213"/>
    </location>
</feature>
<name>A0AAD5UJ93_9FUNG</name>
<feature type="region of interest" description="Disordered" evidence="3">
    <location>
        <begin position="98"/>
        <end position="124"/>
    </location>
</feature>
<keyword evidence="1 2" id="KW-0238">DNA-binding</keyword>
<organism evidence="5 6">
    <name type="scientific">Boothiomyces macroporosus</name>
    <dbReference type="NCBI Taxonomy" id="261099"/>
    <lineage>
        <taxon>Eukaryota</taxon>
        <taxon>Fungi</taxon>
        <taxon>Fungi incertae sedis</taxon>
        <taxon>Chytridiomycota</taxon>
        <taxon>Chytridiomycota incertae sedis</taxon>
        <taxon>Chytridiomycetes</taxon>
        <taxon>Rhizophydiales</taxon>
        <taxon>Terramycetaceae</taxon>
        <taxon>Boothiomyces</taxon>
    </lineage>
</organism>
<gene>
    <name evidence="5" type="ORF">HK103_004393</name>
</gene>
<feature type="DNA-binding region" description="HMG box" evidence="2">
    <location>
        <begin position="122"/>
        <end position="190"/>
    </location>
</feature>
<evidence type="ECO:0000313" key="6">
    <source>
        <dbReference type="Proteomes" id="UP001210925"/>
    </source>
</evidence>
<comment type="caution">
    <text evidence="5">The sequence shown here is derived from an EMBL/GenBank/DDBJ whole genome shotgun (WGS) entry which is preliminary data.</text>
</comment>
<protein>
    <recommendedName>
        <fullName evidence="4">HMG box domain-containing protein</fullName>
    </recommendedName>
</protein>
<feature type="domain" description="HMG box" evidence="4">
    <location>
        <begin position="122"/>
        <end position="190"/>
    </location>
</feature>
<dbReference type="PANTHER" id="PTHR48112:SF22">
    <property type="entry name" value="MITOCHONDRIAL TRANSCRIPTION FACTOR A, ISOFORM B"/>
    <property type="match status" value="1"/>
</dbReference>
<dbReference type="PROSITE" id="PS50118">
    <property type="entry name" value="HMG_BOX_2"/>
    <property type="match status" value="1"/>
</dbReference>
<dbReference type="SMART" id="SM00398">
    <property type="entry name" value="HMG"/>
    <property type="match status" value="1"/>
</dbReference>
<proteinExistence type="predicted"/>
<evidence type="ECO:0000259" key="4">
    <source>
        <dbReference type="PROSITE" id="PS50118"/>
    </source>
</evidence>
<evidence type="ECO:0000256" key="3">
    <source>
        <dbReference type="SAM" id="MobiDB-lite"/>
    </source>
</evidence>